<protein>
    <recommendedName>
        <fullName evidence="5">Hydrophobin</fullName>
    </recommendedName>
</protein>
<proteinExistence type="predicted"/>
<accession>A0A2N5SRW4</accession>
<dbReference type="AlphaFoldDB" id="A0A2N5SRW4"/>
<evidence type="ECO:0008006" key="5">
    <source>
        <dbReference type="Google" id="ProtNLM"/>
    </source>
</evidence>
<feature type="signal peptide" evidence="1">
    <location>
        <begin position="1"/>
        <end position="19"/>
    </location>
</feature>
<dbReference type="Proteomes" id="UP000235392">
    <property type="component" value="Unassembled WGS sequence"/>
</dbReference>
<keyword evidence="1" id="KW-0732">Signal</keyword>
<dbReference type="EMBL" id="PGCI01000237">
    <property type="protein sequence ID" value="PLW32689.1"/>
    <property type="molecule type" value="Genomic_DNA"/>
</dbReference>
<dbReference type="EMBL" id="PGCI01000784">
    <property type="protein sequence ID" value="PLW15956.1"/>
    <property type="molecule type" value="Genomic_DNA"/>
</dbReference>
<evidence type="ECO:0000313" key="2">
    <source>
        <dbReference type="EMBL" id="PLW15956.1"/>
    </source>
</evidence>
<name>A0A2N5SRW4_9BASI</name>
<comment type="caution">
    <text evidence="2">The sequence shown here is derived from an EMBL/GenBank/DDBJ whole genome shotgun (WGS) entry which is preliminary data.</text>
</comment>
<evidence type="ECO:0000256" key="1">
    <source>
        <dbReference type="SAM" id="SignalP"/>
    </source>
</evidence>
<sequence length="129" mass="14697">MQFFYLIVLVALLLIQIQAKEEIFLCNDNHPSRIKAKVGYCLRRINYPTDDSYESKMIRAWKEAGKDMIVEEADTVVGSNGFSCKNLLMFNLPVNAKACCNLSDPKTHTTFVMAGAYTNKEVFVNCYPR</sequence>
<evidence type="ECO:0000313" key="3">
    <source>
        <dbReference type="EMBL" id="PLW32689.1"/>
    </source>
</evidence>
<feature type="chain" id="PRO_5014563225" description="Hydrophobin" evidence="1">
    <location>
        <begin position="20"/>
        <end position="129"/>
    </location>
</feature>
<gene>
    <name evidence="3" type="ORF">PCASD_16835</name>
    <name evidence="2" type="ORF">PCASD_18997</name>
</gene>
<reference evidence="2 4" key="1">
    <citation type="submission" date="2017-11" db="EMBL/GenBank/DDBJ databases">
        <title>De novo assembly and phasing of dikaryotic genomes from two isolates of Puccinia coronata f. sp. avenae, the causal agent of oat crown rust.</title>
        <authorList>
            <person name="Miller M.E."/>
            <person name="Zhang Y."/>
            <person name="Omidvar V."/>
            <person name="Sperschneider J."/>
            <person name="Schwessinger B."/>
            <person name="Raley C."/>
            <person name="Palmer J.M."/>
            <person name="Garnica D."/>
            <person name="Upadhyaya N."/>
            <person name="Rathjen J."/>
            <person name="Taylor J.M."/>
            <person name="Park R.F."/>
            <person name="Dodds P.N."/>
            <person name="Hirsch C.D."/>
            <person name="Kianian S.F."/>
            <person name="Figueroa M."/>
        </authorList>
    </citation>
    <scope>NUCLEOTIDE SEQUENCE [LARGE SCALE GENOMIC DNA]</scope>
    <source>
        <strain evidence="2">12SD80</strain>
    </source>
</reference>
<evidence type="ECO:0000313" key="4">
    <source>
        <dbReference type="Proteomes" id="UP000235392"/>
    </source>
</evidence>
<organism evidence="2 4">
    <name type="scientific">Puccinia coronata f. sp. avenae</name>
    <dbReference type="NCBI Taxonomy" id="200324"/>
    <lineage>
        <taxon>Eukaryota</taxon>
        <taxon>Fungi</taxon>
        <taxon>Dikarya</taxon>
        <taxon>Basidiomycota</taxon>
        <taxon>Pucciniomycotina</taxon>
        <taxon>Pucciniomycetes</taxon>
        <taxon>Pucciniales</taxon>
        <taxon>Pucciniaceae</taxon>
        <taxon>Puccinia</taxon>
    </lineage>
</organism>